<feature type="region of interest" description="Disordered" evidence="1">
    <location>
        <begin position="180"/>
        <end position="283"/>
    </location>
</feature>
<feature type="compositionally biased region" description="Low complexity" evidence="1">
    <location>
        <begin position="210"/>
        <end position="219"/>
    </location>
</feature>
<sequence length="283" mass="31523">MKHKLTRSDAIALTKLVTSLQPGWQAEDFLTKLAEHREQQHMGDFVKQLVEGALAGEMIDDALRPVQPHVCQSVVQQTSRQIDEHEAWLNSPAASVVNEDDPTKSVLLRKRKPEQEIVRPPSEDPNHWRNRFAADIEAGKQAREELLMQNRAAAPQEQTPEPGFVEYSAASAEPVAYYGDPSTTIAHHDLPAPSVEQSATAAGDVQQGVPAASPSSPASQETAPGDFPFDEYRGREHKMNERSFEDLDPDHKKMLLAAQRKREQQQSGYSGRNAGWNDHNPDR</sequence>
<proteinExistence type="predicted"/>
<evidence type="ECO:0000256" key="1">
    <source>
        <dbReference type="SAM" id="MobiDB-lite"/>
    </source>
</evidence>
<dbReference type="Proteomes" id="UP000693758">
    <property type="component" value="Segment"/>
</dbReference>
<protein>
    <submittedName>
        <fullName evidence="2">Uncharacterized protein</fullName>
    </submittedName>
</protein>
<accession>A0A8F3E721</accession>
<evidence type="ECO:0000313" key="3">
    <source>
        <dbReference type="Proteomes" id="UP000693758"/>
    </source>
</evidence>
<reference evidence="2" key="1">
    <citation type="submission" date="2021-04" db="EMBL/GenBank/DDBJ databases">
        <authorList>
            <person name="Black C."/>
            <person name="Barkhordar M.H."/>
            <person name="Chen C."/>
            <person name="Chin S.C."/>
            <person name="Fang R."/>
            <person name="Fontenot L.A."/>
            <person name="Fulinara C.P."/>
            <person name="Gaeta R."/>
            <person name="Hong M.-L.O."/>
            <person name="Jiang B.L."/>
            <person name="Kapinos A."/>
            <person name="Komaranchath M."/>
            <person name="Lan W.C."/>
            <person name="Mirjafari-Firoozabadi S.-A."/>
            <person name="Padua J.-W.P."/>
            <person name="Ramarapu R."/>
            <person name="Santana M.G."/>
            <person name="Shaffer R.D."/>
            <person name="Soumakis M."/>
            <person name="Torres N.C."/>
            <person name="Tseng A."/>
            <person name="Venkatesh S."/>
            <person name="Wang V."/>
            <person name="Yanovsky A.O."/>
            <person name="Nguyen M.A."/>
            <person name="Swift C.M."/>
            <person name="Mayet R.A."/>
            <person name="Chen A."/>
            <person name="Demo S."/>
            <person name="Tse V.Y."/>
            <person name="Garlena R.A."/>
            <person name="Russell D.A."/>
            <person name="Pope W.H."/>
            <person name="Jacobs-Sera D."/>
            <person name="Hatfull G.F."/>
            <person name="Reddi K."/>
            <person name="Moberg-Parker J."/>
            <person name="Freise A.C."/>
        </authorList>
    </citation>
    <scope>NUCLEOTIDE SEQUENCE</scope>
</reference>
<dbReference type="EMBL" id="MW862982">
    <property type="protein sequence ID" value="QWY81947.1"/>
    <property type="molecule type" value="Genomic_DNA"/>
</dbReference>
<name>A0A8F3E721_9CAUD</name>
<feature type="compositionally biased region" description="Basic and acidic residues" evidence="1">
    <location>
        <begin position="230"/>
        <end position="253"/>
    </location>
</feature>
<evidence type="ECO:0000313" key="2">
    <source>
        <dbReference type="EMBL" id="QWY81947.1"/>
    </source>
</evidence>
<gene>
    <name evidence="2" type="primary">42</name>
    <name evidence="2" type="ORF">SEA_SICARIUS2_42</name>
</gene>
<organism evidence="2 3">
    <name type="scientific">Arthrobacter phage Sicarius2</name>
    <dbReference type="NCBI Taxonomy" id="2836090"/>
    <lineage>
        <taxon>Viruses</taxon>
        <taxon>Duplodnaviria</taxon>
        <taxon>Heunggongvirae</taxon>
        <taxon>Uroviricota</taxon>
        <taxon>Caudoviricetes</taxon>
        <taxon>Berryhillviridae</taxon>
        <taxon>Sicariusvirus</taxon>
        <taxon>Sicariusvirus sicarius2</taxon>
    </lineage>
</organism>
<keyword evidence="3" id="KW-1185">Reference proteome</keyword>